<keyword evidence="1" id="KW-1133">Transmembrane helix</keyword>
<keyword evidence="3" id="KW-1185">Reference proteome</keyword>
<keyword evidence="1" id="KW-0812">Transmembrane</keyword>
<dbReference type="STRING" id="1050174.CEPID_10735"/>
<sequence>MKKIVRRAGLVTGILGGLGVTLSGYQSATTPFRDWPKFRTPAQKLVTHYSYFTLWSNIIGTYVCAQYARGKRPQSEAFLRINAVTMLVVTGGVFNTVLAETTVVEGIGKFTNPIVHTIMPIAMPVIWLADRPSTSEQDMTPSAMAKSFAIPAAWLAYTFIRGPRTGGYYPYEFLDPTKLGYPTAIRNVAGVTATLGALLATMKAAENKLLATNSAR</sequence>
<protein>
    <recommendedName>
        <fullName evidence="4">FAR-17a/AIG1-like protein</fullName>
    </recommendedName>
</protein>
<dbReference type="InterPro" id="IPR049713">
    <property type="entry name" value="Pr6Pr-like"/>
</dbReference>
<dbReference type="KEGG" id="cei:CEPID_10735"/>
<dbReference type="Proteomes" id="UP000035368">
    <property type="component" value="Chromosome"/>
</dbReference>
<dbReference type="NCBIfam" id="NF038065">
    <property type="entry name" value="Pr6Pr"/>
    <property type="match status" value="1"/>
</dbReference>
<dbReference type="RefSeq" id="WP_144413515.1">
    <property type="nucleotide sequence ID" value="NZ_CP011541.1"/>
</dbReference>
<dbReference type="OrthoDB" id="9809977at2"/>
<dbReference type="EMBL" id="CP011541">
    <property type="protein sequence ID" value="AKK03976.1"/>
    <property type="molecule type" value="Genomic_DNA"/>
</dbReference>
<evidence type="ECO:0000313" key="3">
    <source>
        <dbReference type="Proteomes" id="UP000035368"/>
    </source>
</evidence>
<keyword evidence="1" id="KW-0472">Membrane</keyword>
<feature type="transmembrane region" description="Helical" evidence="1">
    <location>
        <begin position="77"/>
        <end position="98"/>
    </location>
</feature>
<proteinExistence type="predicted"/>
<evidence type="ECO:0000256" key="1">
    <source>
        <dbReference type="SAM" id="Phobius"/>
    </source>
</evidence>
<accession>A0A0G3GS06</accession>
<evidence type="ECO:0000313" key="2">
    <source>
        <dbReference type="EMBL" id="AKK03976.1"/>
    </source>
</evidence>
<reference evidence="2 3" key="1">
    <citation type="submission" date="2015-05" db="EMBL/GenBank/DDBJ databases">
        <title>Complete genome sequence of Corynebacterium epidermidicanis DSM 45586, isolated from the skin of a dog suffering from pruritus.</title>
        <authorList>
            <person name="Ruckert C."/>
            <person name="Albersmeier A."/>
            <person name="Winkler A."/>
            <person name="Tauch A."/>
        </authorList>
    </citation>
    <scope>NUCLEOTIDE SEQUENCE [LARGE SCALE GENOMIC DNA]</scope>
    <source>
        <strain evidence="2 3">DSM 45586</strain>
    </source>
</reference>
<dbReference type="AlphaFoldDB" id="A0A0G3GS06"/>
<gene>
    <name evidence="2" type="ORF">CEPID_10735</name>
</gene>
<feature type="transmembrane region" description="Helical" evidence="1">
    <location>
        <begin position="48"/>
        <end position="65"/>
    </location>
</feature>
<name>A0A0G3GS06_9CORY</name>
<dbReference type="PATRIC" id="fig|1050174.4.peg.2162"/>
<evidence type="ECO:0008006" key="4">
    <source>
        <dbReference type="Google" id="ProtNLM"/>
    </source>
</evidence>
<organism evidence="2 3">
    <name type="scientific">Corynebacterium epidermidicanis</name>
    <dbReference type="NCBI Taxonomy" id="1050174"/>
    <lineage>
        <taxon>Bacteria</taxon>
        <taxon>Bacillati</taxon>
        <taxon>Actinomycetota</taxon>
        <taxon>Actinomycetes</taxon>
        <taxon>Mycobacteriales</taxon>
        <taxon>Corynebacteriaceae</taxon>
        <taxon>Corynebacterium</taxon>
    </lineage>
</organism>